<protein>
    <submittedName>
        <fullName evidence="1">Uncharacterized protein</fullName>
    </submittedName>
</protein>
<evidence type="ECO:0000313" key="2">
    <source>
        <dbReference type="Proteomes" id="UP000318053"/>
    </source>
</evidence>
<keyword evidence="2" id="KW-1185">Reference proteome</keyword>
<reference evidence="1 2" key="1">
    <citation type="submission" date="2019-02" db="EMBL/GenBank/DDBJ databases">
        <title>Deep-cultivation of Planctomycetes and their phenomic and genomic characterization uncovers novel biology.</title>
        <authorList>
            <person name="Wiegand S."/>
            <person name="Jogler M."/>
            <person name="Boedeker C."/>
            <person name="Pinto D."/>
            <person name="Vollmers J."/>
            <person name="Rivas-Marin E."/>
            <person name="Kohn T."/>
            <person name="Peeters S.H."/>
            <person name="Heuer A."/>
            <person name="Rast P."/>
            <person name="Oberbeckmann S."/>
            <person name="Bunk B."/>
            <person name="Jeske O."/>
            <person name="Meyerdierks A."/>
            <person name="Storesund J.E."/>
            <person name="Kallscheuer N."/>
            <person name="Luecker S."/>
            <person name="Lage O.M."/>
            <person name="Pohl T."/>
            <person name="Merkel B.J."/>
            <person name="Hornburger P."/>
            <person name="Mueller R.-W."/>
            <person name="Bruemmer F."/>
            <person name="Labrenz M."/>
            <person name="Spormann A.M."/>
            <person name="Op Den Camp H."/>
            <person name="Overmann J."/>
            <person name="Amann R."/>
            <person name="Jetten M.S.M."/>
            <person name="Mascher T."/>
            <person name="Medema M.H."/>
            <person name="Devos D.P."/>
            <person name="Kaster A.-K."/>
            <person name="Ovreas L."/>
            <person name="Rohde M."/>
            <person name="Galperin M.Y."/>
            <person name="Jogler C."/>
        </authorList>
    </citation>
    <scope>NUCLEOTIDE SEQUENCE [LARGE SCALE GENOMIC DNA]</scope>
    <source>
        <strain evidence="1 2">CA85</strain>
    </source>
</reference>
<dbReference type="AlphaFoldDB" id="A0A5C5X0E6"/>
<evidence type="ECO:0000313" key="1">
    <source>
        <dbReference type="EMBL" id="TWT55672.1"/>
    </source>
</evidence>
<dbReference type="Proteomes" id="UP000318053">
    <property type="component" value="Unassembled WGS sequence"/>
</dbReference>
<comment type="caution">
    <text evidence="1">The sequence shown here is derived from an EMBL/GenBank/DDBJ whole genome shotgun (WGS) entry which is preliminary data.</text>
</comment>
<gene>
    <name evidence="1" type="ORF">CA85_48660</name>
</gene>
<name>A0A5C5X0E6_9BACT</name>
<accession>A0A5C5X0E6</accession>
<sequence length="35" mass="3700">MRATPLGLPKYFAIQTQGDALGFHTAAPLGLENAE</sequence>
<proteinExistence type="predicted"/>
<organism evidence="1 2">
    <name type="scientific">Allorhodopirellula solitaria</name>
    <dbReference type="NCBI Taxonomy" id="2527987"/>
    <lineage>
        <taxon>Bacteria</taxon>
        <taxon>Pseudomonadati</taxon>
        <taxon>Planctomycetota</taxon>
        <taxon>Planctomycetia</taxon>
        <taxon>Pirellulales</taxon>
        <taxon>Pirellulaceae</taxon>
        <taxon>Allorhodopirellula</taxon>
    </lineage>
</organism>
<dbReference type="EMBL" id="SJPK01000023">
    <property type="protein sequence ID" value="TWT55672.1"/>
    <property type="molecule type" value="Genomic_DNA"/>
</dbReference>